<protein>
    <submittedName>
        <fullName evidence="2">Uncharacterized protein</fullName>
    </submittedName>
</protein>
<evidence type="ECO:0000256" key="1">
    <source>
        <dbReference type="SAM" id="MobiDB-lite"/>
    </source>
</evidence>
<evidence type="ECO:0000313" key="2">
    <source>
        <dbReference type="EMBL" id="CAE0456675.1"/>
    </source>
</evidence>
<gene>
    <name evidence="2" type="ORF">CDEB00056_LOCUS1516</name>
</gene>
<sequence length="1084" mass="120549">MEDSFIFGAENTNLRSDASSDLSINGDLTASFQSFSSENEEELKNIAATVAPAVTSLFDTNEAALEDLISRNEIAWLEEEDKFRKPGRFVLNRDESDDEEDGINSEWNRLADAEQMLRDELEMSNVGFNFMQFIDGRDTSPNAIIDPHNRRECAATDSTGLIIDENDDMVGLYEDSDSENENARHYAASNDEHVSQEEISPACSDHQIENDDTTSKAIYNTIEKLIQPPSPRKESYTLYDHAKQMGLLFDDADLGYPTCPLLPQEEAENIIDIPVFRHDLITGYIGSFDRKEISEDCKVSNLSRIQSNDTDKREEKIRDISNCTKDFVRPMNNAALQRIFQGINEGNKRSQENDQERKEGNGGGVSIKSSRGDSIDDFDKEMIPVRTVTIQIRPDVLVGAVLDAVYTSVKTLNGEVTKRQGGRLRALVPGKWILEDEYAPFRKEMSNINSITNIFGSPMFHSSPGIMNGMAFLPAFVLDVQLCTKRKSRYAERVLLARFYSITEGQILDNGSAMCPPSPPHAALTHSNSAASTSDFTPAKNMNYILRESASLLQRMRCIAATGGRITFDFDEAIEQGSSVPISKKRDASLVRTILTSPLKMFSPSSNRKESKQRLKNRNILFDTSGTCIVGVDAARNLATDKLVADFNETPSVNDAQDGLDPIASLSPVDWPWLCSSWRFLADCINELDNRDLAFSTLVSCPFGAFPALPTLDVHYCSQIKDICKENMLSSLIKSASELEVYAREAETKCHRLLQIIHPTFASYEYAPPPSIPDAIPVSSYPLDFTPPEVASPPWGQKVVEALNLIAAKSPSINSGFHDILPIKQHSDEYDNVGAALALSADHVKSDFDKAKGAVSMVLTAFQKQEDEELSARLGRKNCQVMDRLAKMQAFKREAVMAIAGLYGLNLEATKAANKVHEYIKENLNETQEATDSMNTRRSFSASDQVPLLHCRVICHGSPGVIYVTYNELLLVTQNIPLLGGNYITHAFLNEIMIDVKEVKKSRLNPMPSMIIVRSKNSVFEELFSFRPSSGARLFKEFIDTLTDIKSESPDAIDFNSKGGLLYMFGQKEVVAKAALGNKEDMII</sequence>
<dbReference type="AlphaFoldDB" id="A0A7S3PV51"/>
<organism evidence="2">
    <name type="scientific">Chaetoceros debilis</name>
    <dbReference type="NCBI Taxonomy" id="122233"/>
    <lineage>
        <taxon>Eukaryota</taxon>
        <taxon>Sar</taxon>
        <taxon>Stramenopiles</taxon>
        <taxon>Ochrophyta</taxon>
        <taxon>Bacillariophyta</taxon>
        <taxon>Coscinodiscophyceae</taxon>
        <taxon>Chaetocerotophycidae</taxon>
        <taxon>Chaetocerotales</taxon>
        <taxon>Chaetocerotaceae</taxon>
        <taxon>Chaetoceros</taxon>
    </lineage>
</organism>
<dbReference type="EMBL" id="HBIO01002093">
    <property type="protein sequence ID" value="CAE0456675.1"/>
    <property type="molecule type" value="Transcribed_RNA"/>
</dbReference>
<feature type="region of interest" description="Disordered" evidence="1">
    <location>
        <begin position="343"/>
        <end position="373"/>
    </location>
</feature>
<reference evidence="2" key="1">
    <citation type="submission" date="2021-01" db="EMBL/GenBank/DDBJ databases">
        <authorList>
            <person name="Corre E."/>
            <person name="Pelletier E."/>
            <person name="Niang G."/>
            <person name="Scheremetjew M."/>
            <person name="Finn R."/>
            <person name="Kale V."/>
            <person name="Holt S."/>
            <person name="Cochrane G."/>
            <person name="Meng A."/>
            <person name="Brown T."/>
            <person name="Cohen L."/>
        </authorList>
    </citation>
    <scope>NUCLEOTIDE SEQUENCE</scope>
    <source>
        <strain evidence="2">MM31A-1</strain>
    </source>
</reference>
<name>A0A7S3PV51_9STRA</name>
<accession>A0A7S3PV51</accession>
<proteinExistence type="predicted"/>
<feature type="compositionally biased region" description="Basic and acidic residues" evidence="1">
    <location>
        <begin position="346"/>
        <end position="360"/>
    </location>
</feature>